<proteinExistence type="predicted"/>
<dbReference type="EMBL" id="LUKD01000001">
    <property type="protein sequence ID" value="KYG69502.1"/>
    <property type="molecule type" value="Genomic_DNA"/>
</dbReference>
<sequence>MKISVLFVGLMVVAGSALAQVKVPDFFKTSRERCDFVLRYMASTPDCRSIATDVCPPGSGMDAASCAVAIGNIKCDQNRNETLYRCKEECSGTADVNKCN</sequence>
<dbReference type="RefSeq" id="WP_063206393.1">
    <property type="nucleotide sequence ID" value="NZ_LUKD01000001.1"/>
</dbReference>
<feature type="chain" id="PRO_5007834997" evidence="1">
    <location>
        <begin position="20"/>
        <end position="100"/>
    </location>
</feature>
<dbReference type="Proteomes" id="UP000075799">
    <property type="component" value="Unassembled WGS sequence"/>
</dbReference>
<organism evidence="2 3">
    <name type="scientific">Bdellovibrio bacteriovorus</name>
    <dbReference type="NCBI Taxonomy" id="959"/>
    <lineage>
        <taxon>Bacteria</taxon>
        <taxon>Pseudomonadati</taxon>
        <taxon>Bdellovibrionota</taxon>
        <taxon>Bdellovibrionia</taxon>
        <taxon>Bdellovibrionales</taxon>
        <taxon>Pseudobdellovibrionaceae</taxon>
        <taxon>Bdellovibrio</taxon>
    </lineage>
</organism>
<dbReference type="AlphaFoldDB" id="A0A162H2F8"/>
<name>A0A162H2F8_BDEBC</name>
<comment type="caution">
    <text evidence="2">The sequence shown here is derived from an EMBL/GenBank/DDBJ whole genome shotgun (WGS) entry which is preliminary data.</text>
</comment>
<gene>
    <name evidence="2" type="ORF">AZI87_09995</name>
</gene>
<reference evidence="2 3" key="1">
    <citation type="submission" date="2016-03" db="EMBL/GenBank/DDBJ databases">
        <authorList>
            <person name="Ploux O."/>
        </authorList>
    </citation>
    <scope>NUCLEOTIDE SEQUENCE [LARGE SCALE GENOMIC DNA]</scope>
    <source>
        <strain evidence="2 3">EC13</strain>
    </source>
</reference>
<keyword evidence="1" id="KW-0732">Signal</keyword>
<evidence type="ECO:0000313" key="2">
    <source>
        <dbReference type="EMBL" id="KYG69502.1"/>
    </source>
</evidence>
<accession>A0A162H2F8</accession>
<evidence type="ECO:0000256" key="1">
    <source>
        <dbReference type="SAM" id="SignalP"/>
    </source>
</evidence>
<protein>
    <submittedName>
        <fullName evidence="2">Uncharacterized protein</fullName>
    </submittedName>
</protein>
<evidence type="ECO:0000313" key="3">
    <source>
        <dbReference type="Proteomes" id="UP000075799"/>
    </source>
</evidence>
<feature type="signal peptide" evidence="1">
    <location>
        <begin position="1"/>
        <end position="19"/>
    </location>
</feature>